<dbReference type="SUPFAM" id="SSF57256">
    <property type="entry name" value="Elafin-like"/>
    <property type="match status" value="1"/>
</dbReference>
<keyword evidence="1" id="KW-0732">Signal</keyword>
<sequence>MVSKVQLLTLLATVAVSLAQNTRGGGGFVGVIAGGFGGGGGGCGGGGCGGGFGGGGCSGGGCGGGFGGGGGGCRYWCRTNFGQYYCCEGGGSNNGHYPVVKPGRCPPVRPQCPPVRTFRPPSTCSSDSSCGGSDKCCYDTCLRHHTCKPPNFYG</sequence>
<evidence type="ECO:0000259" key="2">
    <source>
        <dbReference type="PROSITE" id="PS51390"/>
    </source>
</evidence>
<reference evidence="3" key="1">
    <citation type="journal article" date="2020" name="Mar. Drugs">
        <title>Molecular and Functional Diversity of Crustin-Like Genes in the Shrimp Litopenaeus vannamei.</title>
        <authorList>
            <person name="Li S."/>
            <person name="Lv X."/>
            <person name="Yu Y."/>
            <person name="Zhang X."/>
            <person name="Li F."/>
        </authorList>
    </citation>
    <scope>NUCLEOTIDE SEQUENCE</scope>
    <source>
        <tissue evidence="3">Epidermis</tissue>
    </source>
</reference>
<dbReference type="EMBL" id="MT375579">
    <property type="protein sequence ID" value="QOL09964.1"/>
    <property type="molecule type" value="mRNA"/>
</dbReference>
<dbReference type="InterPro" id="IPR008197">
    <property type="entry name" value="WAP_dom"/>
</dbReference>
<name>A0A7L9R3L5_PENVA</name>
<dbReference type="AlphaFoldDB" id="A0A7L9R3L5"/>
<dbReference type="GO" id="GO:0030414">
    <property type="term" value="F:peptidase inhibitor activity"/>
    <property type="evidence" value="ECO:0007669"/>
    <property type="project" value="InterPro"/>
</dbReference>
<evidence type="ECO:0000256" key="1">
    <source>
        <dbReference type="SAM" id="SignalP"/>
    </source>
</evidence>
<protein>
    <submittedName>
        <fullName evidence="3">Type IIa crustin cruIIa-10</fullName>
    </submittedName>
</protein>
<dbReference type="Gene3D" id="4.10.75.10">
    <property type="entry name" value="Elafin-like"/>
    <property type="match status" value="1"/>
</dbReference>
<dbReference type="InterPro" id="IPR036645">
    <property type="entry name" value="Elafin-like_sf"/>
</dbReference>
<feature type="signal peptide" evidence="1">
    <location>
        <begin position="1"/>
        <end position="19"/>
    </location>
</feature>
<accession>A0A7L9R3L5</accession>
<feature type="domain" description="WAP" evidence="2">
    <location>
        <begin position="98"/>
        <end position="151"/>
    </location>
</feature>
<dbReference type="SMART" id="SM00217">
    <property type="entry name" value="WAP"/>
    <property type="match status" value="1"/>
</dbReference>
<dbReference type="PROSITE" id="PS51390">
    <property type="entry name" value="WAP"/>
    <property type="match status" value="1"/>
</dbReference>
<dbReference type="Pfam" id="PF00095">
    <property type="entry name" value="WAP"/>
    <property type="match status" value="1"/>
</dbReference>
<feature type="chain" id="PRO_5029631120" evidence="1">
    <location>
        <begin position="20"/>
        <end position="154"/>
    </location>
</feature>
<dbReference type="GO" id="GO:0005576">
    <property type="term" value="C:extracellular region"/>
    <property type="evidence" value="ECO:0007669"/>
    <property type="project" value="InterPro"/>
</dbReference>
<proteinExistence type="evidence at transcript level"/>
<gene>
    <name evidence="3" type="primary">CruIIa-10</name>
</gene>
<evidence type="ECO:0000313" key="3">
    <source>
        <dbReference type="EMBL" id="QOL09964.1"/>
    </source>
</evidence>
<organism evidence="3">
    <name type="scientific">Penaeus vannamei</name>
    <name type="common">Whiteleg shrimp</name>
    <name type="synonym">Litopenaeus vannamei</name>
    <dbReference type="NCBI Taxonomy" id="6689"/>
    <lineage>
        <taxon>Eukaryota</taxon>
        <taxon>Metazoa</taxon>
        <taxon>Ecdysozoa</taxon>
        <taxon>Arthropoda</taxon>
        <taxon>Crustacea</taxon>
        <taxon>Multicrustacea</taxon>
        <taxon>Malacostraca</taxon>
        <taxon>Eumalacostraca</taxon>
        <taxon>Eucarida</taxon>
        <taxon>Decapoda</taxon>
        <taxon>Dendrobranchiata</taxon>
        <taxon>Penaeoidea</taxon>
        <taxon>Penaeidae</taxon>
        <taxon>Penaeus</taxon>
    </lineage>
</organism>